<organism evidence="1 2">
    <name type="scientific">Rosa chinensis</name>
    <name type="common">China rose</name>
    <dbReference type="NCBI Taxonomy" id="74649"/>
    <lineage>
        <taxon>Eukaryota</taxon>
        <taxon>Viridiplantae</taxon>
        <taxon>Streptophyta</taxon>
        <taxon>Embryophyta</taxon>
        <taxon>Tracheophyta</taxon>
        <taxon>Spermatophyta</taxon>
        <taxon>Magnoliopsida</taxon>
        <taxon>eudicotyledons</taxon>
        <taxon>Gunneridae</taxon>
        <taxon>Pentapetalae</taxon>
        <taxon>rosids</taxon>
        <taxon>fabids</taxon>
        <taxon>Rosales</taxon>
        <taxon>Rosaceae</taxon>
        <taxon>Rosoideae</taxon>
        <taxon>Rosoideae incertae sedis</taxon>
        <taxon>Rosa</taxon>
    </lineage>
</organism>
<proteinExistence type="predicted"/>
<keyword evidence="2" id="KW-1185">Reference proteome</keyword>
<dbReference type="AlphaFoldDB" id="A0A2P6SB12"/>
<evidence type="ECO:0000313" key="2">
    <source>
        <dbReference type="Proteomes" id="UP000238479"/>
    </source>
</evidence>
<dbReference type="EMBL" id="PDCK01000039">
    <property type="protein sequence ID" value="PRQ55883.1"/>
    <property type="molecule type" value="Genomic_DNA"/>
</dbReference>
<protein>
    <submittedName>
        <fullName evidence="1">Uncharacterized protein</fullName>
    </submittedName>
</protein>
<comment type="caution">
    <text evidence="1">The sequence shown here is derived from an EMBL/GenBank/DDBJ whole genome shotgun (WGS) entry which is preliminary data.</text>
</comment>
<dbReference type="PANTHER" id="PTHR38371">
    <property type="entry name" value="RHO GTPASE-ACTIVATING PROTEIN"/>
    <property type="match status" value="1"/>
</dbReference>
<dbReference type="Gramene" id="PRQ55883">
    <property type="protein sequence ID" value="PRQ55883"/>
    <property type="gene ID" value="RchiOBHm_Chr1g0329521"/>
</dbReference>
<accession>A0A2P6SB12</accession>
<reference evidence="1 2" key="1">
    <citation type="journal article" date="2018" name="Nat. Genet.">
        <title>The Rosa genome provides new insights in the design of modern roses.</title>
        <authorList>
            <person name="Bendahmane M."/>
        </authorList>
    </citation>
    <scope>NUCLEOTIDE SEQUENCE [LARGE SCALE GENOMIC DNA]</scope>
    <source>
        <strain evidence="2">cv. Old Blush</strain>
    </source>
</reference>
<dbReference type="PANTHER" id="PTHR38371:SF1">
    <property type="entry name" value="RHO GTPASE-ACTIVATING PROTEIN"/>
    <property type="match status" value="1"/>
</dbReference>
<gene>
    <name evidence="1" type="ORF">RchiOBHm_Chr1g0329521</name>
</gene>
<evidence type="ECO:0000313" key="1">
    <source>
        <dbReference type="EMBL" id="PRQ55883.1"/>
    </source>
</evidence>
<sequence length="44" mass="5007">MFQLLWSVLGRHWYTVPGGRKVYVGKTGQELTGQTAHRLCSKES</sequence>
<name>A0A2P6SB12_ROSCH</name>
<dbReference type="Proteomes" id="UP000238479">
    <property type="component" value="Chromosome 1"/>
</dbReference>